<accession>A0A0D5Y3U2</accession>
<dbReference type="EMBL" id="CP011110">
    <property type="protein sequence ID" value="AKA26033.1"/>
    <property type="molecule type" value="Genomic_DNA"/>
</dbReference>
<dbReference type="AlphaFoldDB" id="A0A0D5Y3U2"/>
<name>A0A0D5Y3U2_9PSED</name>
<dbReference type="Proteomes" id="UP000032748">
    <property type="component" value="Chromosome"/>
</dbReference>
<reference evidence="1 2" key="1">
    <citation type="journal article" date="2015" name="Mol. Plant Microbe Interact.">
        <title>Comparative Genomic Analysis of Pseudomonas chlororaphis PCL1606 Reveals New Insight into Antifungal Compounds Involved in Biocontrol.</title>
        <authorList>
            <person name="Calderon C.E."/>
            <person name="Ramos C."/>
            <person name="de Vicente A."/>
            <person name="Cazorla F.M."/>
        </authorList>
    </citation>
    <scope>NUCLEOTIDE SEQUENCE [LARGE SCALE GENOMIC DNA]</scope>
    <source>
        <strain evidence="1 2">PCL1606</strain>
    </source>
</reference>
<organism evidence="1 2">
    <name type="scientific">Pseudomonas chlororaphis</name>
    <dbReference type="NCBI Taxonomy" id="587753"/>
    <lineage>
        <taxon>Bacteria</taxon>
        <taxon>Pseudomonadati</taxon>
        <taxon>Pseudomonadota</taxon>
        <taxon>Gammaproteobacteria</taxon>
        <taxon>Pseudomonadales</taxon>
        <taxon>Pseudomonadaceae</taxon>
        <taxon>Pseudomonas</taxon>
    </lineage>
</organism>
<sequence length="74" mass="8215">MHDRSSILLRQKVLAPSYQTVNGLSRRAESDLISLYSALPGRRTLKTAGPAFITAKFAINAGVWPHWRARSPPL</sequence>
<dbReference type="PATRIC" id="fig|587753.10.peg.4586"/>
<evidence type="ECO:0000313" key="1">
    <source>
        <dbReference type="EMBL" id="AKA26033.1"/>
    </source>
</evidence>
<gene>
    <name evidence="1" type="ORF">PCL1606_45850</name>
</gene>
<proteinExistence type="predicted"/>
<evidence type="ECO:0000313" key="2">
    <source>
        <dbReference type="Proteomes" id="UP000032748"/>
    </source>
</evidence>
<dbReference type="KEGG" id="pcz:PCL1606_45850"/>
<protein>
    <submittedName>
        <fullName evidence="1">Uncharacterized protein</fullName>
    </submittedName>
</protein>